<comment type="caution">
    <text evidence="1">The sequence shown here is derived from an EMBL/GenBank/DDBJ whole genome shotgun (WGS) entry which is preliminary data.</text>
</comment>
<name>A0A7C5AL76_9BACT</name>
<accession>A0A7C5AL76</accession>
<sequence>MAARCLVEETEKRDLDSYDLITVLGLLKEHAFKEIWRRYSPGGAPGGKLNLFLNLDGYYVEMTVESLTSLAVSAKYQASPHLMQALIRRLLCGHRHGLILEKLRAYGVPLEDDRQINLSCSVGTVGVDLLVNRHPDAPEYRFHKFGTTRVEQEEQRRLDHYDLVSILYLAQQNLTDLIINRYVPQEILNEGTEEEKVVHFSSRAGEYTVDFTFQRIKNDVRREIPERGNVSTATMHQVVRRLFAGHSPELVVRELTDKGILITPEEVAREFTLARILNDNAIEISFTRG</sequence>
<reference evidence="1" key="1">
    <citation type="journal article" date="2020" name="mSystems">
        <title>Genome- and Community-Level Interaction Insights into Carbon Utilization and Element Cycling Functions of Hydrothermarchaeota in Hydrothermal Sediment.</title>
        <authorList>
            <person name="Zhou Z."/>
            <person name="Liu Y."/>
            <person name="Xu W."/>
            <person name="Pan J."/>
            <person name="Luo Z.H."/>
            <person name="Li M."/>
        </authorList>
    </citation>
    <scope>NUCLEOTIDE SEQUENCE [LARGE SCALE GENOMIC DNA]</scope>
    <source>
        <strain evidence="1">SpSt-853</strain>
    </source>
</reference>
<gene>
    <name evidence="1" type="ORF">ENW48_03635</name>
</gene>
<organism evidence="1">
    <name type="scientific">Desulfobacca acetoxidans</name>
    <dbReference type="NCBI Taxonomy" id="60893"/>
    <lineage>
        <taxon>Bacteria</taxon>
        <taxon>Pseudomonadati</taxon>
        <taxon>Thermodesulfobacteriota</taxon>
        <taxon>Desulfobaccia</taxon>
        <taxon>Desulfobaccales</taxon>
        <taxon>Desulfobaccaceae</taxon>
        <taxon>Desulfobacca</taxon>
    </lineage>
</organism>
<proteinExistence type="predicted"/>
<protein>
    <submittedName>
        <fullName evidence="1">Uncharacterized protein</fullName>
    </submittedName>
</protein>
<dbReference type="EMBL" id="DTKJ01000022">
    <property type="protein sequence ID" value="HGZ11295.1"/>
    <property type="molecule type" value="Genomic_DNA"/>
</dbReference>
<evidence type="ECO:0000313" key="1">
    <source>
        <dbReference type="EMBL" id="HGZ11295.1"/>
    </source>
</evidence>
<dbReference type="AlphaFoldDB" id="A0A7C5AL76"/>